<feature type="signal peptide" evidence="1">
    <location>
        <begin position="1"/>
        <end position="21"/>
    </location>
</feature>
<organism evidence="2">
    <name type="scientific">Daphnia magna</name>
    <dbReference type="NCBI Taxonomy" id="35525"/>
    <lineage>
        <taxon>Eukaryota</taxon>
        <taxon>Metazoa</taxon>
        <taxon>Ecdysozoa</taxon>
        <taxon>Arthropoda</taxon>
        <taxon>Crustacea</taxon>
        <taxon>Branchiopoda</taxon>
        <taxon>Diplostraca</taxon>
        <taxon>Cladocera</taxon>
        <taxon>Anomopoda</taxon>
        <taxon>Daphniidae</taxon>
        <taxon>Daphnia</taxon>
    </lineage>
</organism>
<evidence type="ECO:0000313" key="2">
    <source>
        <dbReference type="EMBL" id="JAN41656.1"/>
    </source>
</evidence>
<dbReference type="EMBL" id="GDIQ01053081">
    <property type="protein sequence ID" value="JAN41656.1"/>
    <property type="molecule type" value="Transcribed_RNA"/>
</dbReference>
<dbReference type="EMBL" id="GDIQ01055031">
    <property type="protein sequence ID" value="JAN39706.1"/>
    <property type="molecule type" value="Transcribed_RNA"/>
</dbReference>
<dbReference type="KEGG" id="dmk:116925751"/>
<dbReference type="AlphaFoldDB" id="A0A0N8BDI5"/>
<name>A0A0N8BDI5_9CRUS</name>
<dbReference type="OrthoDB" id="6367119at2759"/>
<dbReference type="RefSeq" id="XP_032788398.2">
    <property type="nucleotide sequence ID" value="XM_032932507.2"/>
</dbReference>
<sequence length="134" mass="13387">MTSATVLTSILLAMMVVAVFSIPIDNEQRVLHRVRRGRGHHGSLGGISTVVDGSAVQAVSTGGNTFVSGFQASQNFLSSAGGGNYLGQQGGQQAAAWAAGAAAAAGFGYNSVASSGAGYPSNVGGYQGFPSYGR</sequence>
<feature type="chain" id="PRO_5007420609" evidence="1">
    <location>
        <begin position="22"/>
        <end position="134"/>
    </location>
</feature>
<accession>A0A0N8BDI5</accession>
<proteinExistence type="predicted"/>
<dbReference type="GeneID" id="116925751"/>
<reference evidence="2" key="1">
    <citation type="submission" date="2015-10" db="EMBL/GenBank/DDBJ databases">
        <title>EvidentialGene: Evidence-directed Construction of Complete mRNA Transcriptomes without Genomes.</title>
        <authorList>
            <person name="Gilbert D.G."/>
        </authorList>
    </citation>
    <scope>NUCLEOTIDE SEQUENCE</scope>
</reference>
<dbReference type="EMBL" id="GDIQ01048536">
    <property type="protein sequence ID" value="JAN46201.1"/>
    <property type="molecule type" value="Transcribed_RNA"/>
</dbReference>
<protein>
    <submittedName>
        <fullName evidence="2">Uncharacterized protein</fullName>
    </submittedName>
</protein>
<keyword evidence="1" id="KW-0732">Signal</keyword>
<evidence type="ECO:0000256" key="1">
    <source>
        <dbReference type="SAM" id="SignalP"/>
    </source>
</evidence>